<evidence type="ECO:0000313" key="1">
    <source>
        <dbReference type="EMBL" id="GAX59877.1"/>
    </source>
</evidence>
<dbReference type="GO" id="GO:0004177">
    <property type="term" value="F:aminopeptidase activity"/>
    <property type="evidence" value="ECO:0007669"/>
    <property type="project" value="UniProtKB-KW"/>
</dbReference>
<reference evidence="2" key="1">
    <citation type="journal article" date="2017" name="Environ. Microbiol. Rep.">
        <title>Genetic Diversity of Marine Anaerobic Ammonium-Oxidizing Bacteria as Revealed by Genomic and Proteomic Analyses of 'Candidatus Scalindua japonica'.</title>
        <authorList>
            <person name="Oshiki M."/>
            <person name="Mizuto K."/>
            <person name="Kimura Z."/>
            <person name="Kindaichi T."/>
            <person name="Satoh H."/>
            <person name="Okabe S."/>
        </authorList>
    </citation>
    <scope>NUCLEOTIDE SEQUENCE [LARGE SCALE GENOMIC DNA]</scope>
    <source>
        <strain evidence="2">husup-a2</strain>
    </source>
</reference>
<sequence length="63" mass="7406">MKNTTTNNSISGMYYWWAQSALVDVLTRKFRNQTPKIEDSFHMLRDSTACLFLSELISFVIFH</sequence>
<name>A0A286TVE8_9BACT</name>
<accession>A0A286TVE8</accession>
<dbReference type="Proteomes" id="UP000218542">
    <property type="component" value="Unassembled WGS sequence"/>
</dbReference>
<proteinExistence type="predicted"/>
<keyword evidence="1" id="KW-0645">Protease</keyword>
<gene>
    <name evidence="1" type="ORF">SCALIN_C04_0365</name>
</gene>
<dbReference type="EMBL" id="BAOS01000004">
    <property type="protein sequence ID" value="GAX59877.1"/>
    <property type="molecule type" value="Genomic_DNA"/>
</dbReference>
<protein>
    <submittedName>
        <fullName evidence="1">Aminopeptidase</fullName>
    </submittedName>
</protein>
<dbReference type="AlphaFoldDB" id="A0A286TVE8"/>
<comment type="caution">
    <text evidence="1">The sequence shown here is derived from an EMBL/GenBank/DDBJ whole genome shotgun (WGS) entry which is preliminary data.</text>
</comment>
<keyword evidence="1" id="KW-0031">Aminopeptidase</keyword>
<keyword evidence="2" id="KW-1185">Reference proteome</keyword>
<keyword evidence="1" id="KW-0378">Hydrolase</keyword>
<organism evidence="1 2">
    <name type="scientific">Candidatus Scalindua japonica</name>
    <dbReference type="NCBI Taxonomy" id="1284222"/>
    <lineage>
        <taxon>Bacteria</taxon>
        <taxon>Pseudomonadati</taxon>
        <taxon>Planctomycetota</taxon>
        <taxon>Candidatus Brocadiia</taxon>
        <taxon>Candidatus Brocadiales</taxon>
        <taxon>Candidatus Scalinduaceae</taxon>
        <taxon>Candidatus Scalindua</taxon>
    </lineage>
</organism>
<dbReference type="RefSeq" id="WP_096893004.1">
    <property type="nucleotide sequence ID" value="NZ_BAOS01000004.1"/>
</dbReference>
<evidence type="ECO:0000313" key="2">
    <source>
        <dbReference type="Proteomes" id="UP000218542"/>
    </source>
</evidence>